<dbReference type="EMBL" id="CP025958">
    <property type="protein sequence ID" value="AWM36461.1"/>
    <property type="molecule type" value="Genomic_DNA"/>
</dbReference>
<dbReference type="GO" id="GO:0005524">
    <property type="term" value="F:ATP binding"/>
    <property type="evidence" value="ECO:0007669"/>
    <property type="project" value="TreeGrafter"/>
</dbReference>
<evidence type="ECO:0000256" key="6">
    <source>
        <dbReference type="PIRSR" id="PIRSR602187-50"/>
    </source>
</evidence>
<dbReference type="InterPro" id="IPR017918">
    <property type="entry name" value="N-reg_PII_CS"/>
</dbReference>
<proteinExistence type="inferred from homology"/>
<evidence type="ECO:0000313" key="9">
    <source>
        <dbReference type="Proteomes" id="UP000245802"/>
    </source>
</evidence>
<reference evidence="8 9" key="1">
    <citation type="submission" date="2018-01" db="EMBL/GenBank/DDBJ databases">
        <title>G. obscuriglobus.</title>
        <authorList>
            <person name="Franke J."/>
            <person name="Blomberg W."/>
            <person name="Selmecki A."/>
        </authorList>
    </citation>
    <scope>NUCLEOTIDE SEQUENCE [LARGE SCALE GENOMIC DNA]</scope>
    <source>
        <strain evidence="8 9">DSM 5831</strain>
    </source>
</reference>
<dbReference type="InterPro" id="IPR011322">
    <property type="entry name" value="N-reg_PII-like_a/b"/>
</dbReference>
<evidence type="ECO:0000313" key="8">
    <source>
        <dbReference type="EMBL" id="AWM36461.1"/>
    </source>
</evidence>
<dbReference type="RefSeq" id="WP_010052221.1">
    <property type="nucleotide sequence ID" value="NZ_CP025958.1"/>
</dbReference>
<keyword evidence="3" id="KW-0547">Nucleotide-binding</keyword>
<evidence type="ECO:0000256" key="4">
    <source>
        <dbReference type="ARBA" id="ARBA00023015"/>
    </source>
</evidence>
<dbReference type="GO" id="GO:0030234">
    <property type="term" value="F:enzyme regulator activity"/>
    <property type="evidence" value="ECO:0007669"/>
    <property type="project" value="InterPro"/>
</dbReference>
<name>A0A2Z3GV91_9BACT</name>
<dbReference type="GO" id="GO:0005829">
    <property type="term" value="C:cytosol"/>
    <property type="evidence" value="ECO:0007669"/>
    <property type="project" value="TreeGrafter"/>
</dbReference>
<evidence type="ECO:0000256" key="1">
    <source>
        <dbReference type="ARBA" id="ARBA00011233"/>
    </source>
</evidence>
<dbReference type="PANTHER" id="PTHR30115:SF11">
    <property type="entry name" value="NITROGEN REGULATORY PROTEIN P-II HOMOLOG"/>
    <property type="match status" value="1"/>
</dbReference>
<comment type="similarity">
    <text evidence="7">Belongs to the P(II) protein family.</text>
</comment>
<comment type="subunit">
    <text evidence="1">Homotrimer.</text>
</comment>
<keyword evidence="5" id="KW-0804">Transcription</keyword>
<dbReference type="PROSITE" id="PS51343">
    <property type="entry name" value="PII_GLNB_DOM"/>
    <property type="match status" value="1"/>
</dbReference>
<keyword evidence="9" id="KW-1185">Reference proteome</keyword>
<gene>
    <name evidence="8" type="ORF">C1280_05115</name>
</gene>
<dbReference type="Proteomes" id="UP000245802">
    <property type="component" value="Chromosome"/>
</dbReference>
<dbReference type="InterPro" id="IPR002332">
    <property type="entry name" value="N-reg_PII_urydylation_site"/>
</dbReference>
<dbReference type="InterPro" id="IPR015867">
    <property type="entry name" value="N-reg_PII/ATP_PRibTrfase_C"/>
</dbReference>
<dbReference type="Gene3D" id="3.30.70.120">
    <property type="match status" value="1"/>
</dbReference>
<dbReference type="PANTHER" id="PTHR30115">
    <property type="entry name" value="NITROGEN REGULATORY PROTEIN P-II"/>
    <property type="match status" value="1"/>
</dbReference>
<accession>A0A2Z3GV91</accession>
<evidence type="ECO:0000256" key="7">
    <source>
        <dbReference type="RuleBase" id="RU003936"/>
    </source>
</evidence>
<dbReference type="PROSITE" id="PS00638">
    <property type="entry name" value="PII_GLNB_CTER"/>
    <property type="match status" value="1"/>
</dbReference>
<dbReference type="Pfam" id="PF00543">
    <property type="entry name" value="P-II"/>
    <property type="match status" value="1"/>
</dbReference>
<protein>
    <submittedName>
        <fullName evidence="8">Nitrogen regulatory protein P-II</fullName>
    </submittedName>
</protein>
<evidence type="ECO:0000256" key="2">
    <source>
        <dbReference type="ARBA" id="ARBA00022553"/>
    </source>
</evidence>
<sequence length="104" mass="11497">MKQLTIVVKPFRAEAVLQVIAELGVTACAVREAKGYGRQKGYLDRYRGSEYSAAYLPKVEITVWATDEQAAQLKDLVPKVARTGRIGDGKVFVVPLAWPESLVF</sequence>
<dbReference type="OrthoDB" id="9802729at2"/>
<dbReference type="InterPro" id="IPR002187">
    <property type="entry name" value="N-reg_PII"/>
</dbReference>
<evidence type="ECO:0000256" key="5">
    <source>
        <dbReference type="ARBA" id="ARBA00023163"/>
    </source>
</evidence>
<dbReference type="KEGG" id="gog:C1280_05115"/>
<keyword evidence="2 6" id="KW-0597">Phosphoprotein</keyword>
<feature type="modified residue" description="O-UMP-tyrosine" evidence="6">
    <location>
        <position position="51"/>
    </location>
</feature>
<dbReference type="PROSITE" id="PS00496">
    <property type="entry name" value="PII_GLNB_UMP"/>
    <property type="match status" value="1"/>
</dbReference>
<dbReference type="PRINTS" id="PR00340">
    <property type="entry name" value="PIIGLNB"/>
</dbReference>
<organism evidence="8 9">
    <name type="scientific">Gemmata obscuriglobus</name>
    <dbReference type="NCBI Taxonomy" id="114"/>
    <lineage>
        <taxon>Bacteria</taxon>
        <taxon>Pseudomonadati</taxon>
        <taxon>Planctomycetota</taxon>
        <taxon>Planctomycetia</taxon>
        <taxon>Gemmatales</taxon>
        <taxon>Gemmataceae</taxon>
        <taxon>Gemmata</taxon>
    </lineage>
</organism>
<dbReference type="SMART" id="SM00938">
    <property type="entry name" value="P-II"/>
    <property type="match status" value="1"/>
</dbReference>
<dbReference type="AlphaFoldDB" id="A0A2Z3GV91"/>
<evidence type="ECO:0000256" key="3">
    <source>
        <dbReference type="ARBA" id="ARBA00022741"/>
    </source>
</evidence>
<dbReference type="SUPFAM" id="SSF54913">
    <property type="entry name" value="GlnB-like"/>
    <property type="match status" value="1"/>
</dbReference>
<keyword evidence="4" id="KW-0805">Transcription regulation</keyword>
<dbReference type="GO" id="GO:0006808">
    <property type="term" value="P:regulation of nitrogen utilization"/>
    <property type="evidence" value="ECO:0007669"/>
    <property type="project" value="InterPro"/>
</dbReference>